<dbReference type="GeneID" id="65130869"/>
<dbReference type="RefSeq" id="YP_010112397.1">
    <property type="nucleotide sequence ID" value="NC_055891.1"/>
</dbReference>
<dbReference type="Proteomes" id="UP000593985">
    <property type="component" value="Segment"/>
</dbReference>
<organism evidence="1 2">
    <name type="scientific">uncultured phage cr60_1</name>
    <dbReference type="NCBI Taxonomy" id="2772082"/>
    <lineage>
        <taxon>Viruses</taxon>
        <taxon>Duplodnaviria</taxon>
        <taxon>Heunggongvirae</taxon>
        <taxon>Uroviricota</taxon>
        <taxon>Caudoviricetes</taxon>
        <taxon>Crassvirales</taxon>
        <taxon>Suoliviridae</taxon>
        <taxon>Loutivirinae</taxon>
        <taxon>Buchavirus</taxon>
        <taxon>Buchavirus hominis</taxon>
    </lineage>
</organism>
<sequence length="385" mass="42890">MEYTKLLGKVTLTTDGLHDSARTYDRLCLVYDSAYRSFISIKEVPANISIDNKTYWQPLSIITADNEDLMVDENLRIKFANKEYNPTQNSGMGYIILRKRKDNIITLEDFNLANTLYVVEYDFYLGDDTITMPEGCAIYFKGGTLNAGTMVGTDTMAYGTISNKGDATFDGTWLESGTGSGGDLSDLEERVKRLEEAMFPYKFTVSGGGVYKRGTTTSVTVKWSFVLGTTPATPDTLTINGETVSTSLTSKTYLDVGVDTDYVIKATKDGIEYTDTVTARFVNPSYFGVVPSNFVPTEELVKELSSGDIIKDTKTYSTPTFTQNALKNCYAYPKAFGMLTDIRDMSNQNLNGSYVYTEIAINDEMYYVYVLKTPSTVTNYKITFN</sequence>
<keyword evidence="2" id="KW-1185">Reference proteome</keyword>
<proteinExistence type="predicted"/>
<reference evidence="1 2" key="1">
    <citation type="submission" date="2020-07" db="EMBL/GenBank/DDBJ databases">
        <title>Taxonomic proposal: Crassvirales, a new order of highly abundant and diverse bacterial viruses.</title>
        <authorList>
            <person name="Shkoporov A.N."/>
            <person name="Stockdale S.R."/>
            <person name="Guerin E."/>
            <person name="Ross R.P."/>
            <person name="Hill C."/>
        </authorList>
    </citation>
    <scope>NUCLEOTIDE SEQUENCE [LARGE SCALE GENOMIC DNA]</scope>
</reference>
<protein>
    <submittedName>
        <fullName evidence="1">Uncharacterized protein</fullName>
    </submittedName>
</protein>
<name>A0A7M1RR70_9CAUD</name>
<dbReference type="KEGG" id="vg:65130869"/>
<accession>A0A7M1RR70</accession>
<dbReference type="EMBL" id="MT774398">
    <property type="protein sequence ID" value="QOR56945.1"/>
    <property type="molecule type" value="Genomic_DNA"/>
</dbReference>
<evidence type="ECO:0000313" key="1">
    <source>
        <dbReference type="EMBL" id="QOR56945.1"/>
    </source>
</evidence>
<evidence type="ECO:0000313" key="2">
    <source>
        <dbReference type="Proteomes" id="UP000593985"/>
    </source>
</evidence>